<protein>
    <submittedName>
        <fullName evidence="2">Uncharacterized protein</fullName>
    </submittedName>
</protein>
<evidence type="ECO:0000313" key="2">
    <source>
        <dbReference type="EMBL" id="AQK43484.1"/>
    </source>
</evidence>
<name>A0A1D6J6D6_MAIZE</name>
<dbReference type="Pfam" id="PF04937">
    <property type="entry name" value="DUF659"/>
    <property type="match status" value="1"/>
</dbReference>
<dbReference type="PANTHER" id="PTHR46951">
    <property type="entry name" value="BED-TYPE DOMAIN-CONTAINING PROTEIN"/>
    <property type="match status" value="1"/>
</dbReference>
<feature type="compositionally biased region" description="Polar residues" evidence="1">
    <location>
        <begin position="418"/>
        <end position="432"/>
    </location>
</feature>
<proteinExistence type="predicted"/>
<reference evidence="2" key="1">
    <citation type="submission" date="2015-12" db="EMBL/GenBank/DDBJ databases">
        <title>Update maize B73 reference genome by single molecule sequencing technologies.</title>
        <authorList>
            <consortium name="Maize Genome Sequencing Project"/>
            <person name="Ware D."/>
        </authorList>
    </citation>
    <scope>NUCLEOTIDE SEQUENCE</scope>
    <source>
        <tissue evidence="2">Seedling</tissue>
    </source>
</reference>
<dbReference type="ExpressionAtlas" id="A0A1D6J6D6">
    <property type="expression patterns" value="baseline and differential"/>
</dbReference>
<evidence type="ECO:0000256" key="1">
    <source>
        <dbReference type="SAM" id="MobiDB-lite"/>
    </source>
</evidence>
<dbReference type="InterPro" id="IPR007021">
    <property type="entry name" value="DUF659"/>
</dbReference>
<dbReference type="AlphaFoldDB" id="A0A1D6J6D6"/>
<dbReference type="PANTHER" id="PTHR46951:SF2">
    <property type="entry name" value="BED-TYPE DOMAIN-CONTAINING PROTEIN"/>
    <property type="match status" value="1"/>
</dbReference>
<dbReference type="EMBL" id="CM000786">
    <property type="protein sequence ID" value="AQK43484.1"/>
    <property type="molecule type" value="Genomic_DNA"/>
</dbReference>
<feature type="region of interest" description="Disordered" evidence="1">
    <location>
        <begin position="369"/>
        <end position="443"/>
    </location>
</feature>
<accession>A0A1D6J6D6</accession>
<dbReference type="InParanoid" id="A0A1D6J6D6"/>
<gene>
    <name evidence="2" type="ORF">ZEAMMB73_Zm00001d025301</name>
</gene>
<sequence length="478" mass="53879">MSQKVTDGRIRRARGKKLRLFVEKEVSATRQGYRSARIPLDEQAQIDMAMRNSLRDSFSTLEHDSCPPFGKSTCSASGATSCSTRKQSRLSSYYKNTQDTSRGPFDIDLEHGRTQVQPRIDVMLEKGHKEKLGIALAKWFHANDIPGRKADCPYFHSTLNLAQQPGDGVPIPREREIDGPLLDMNYADMEAHMAKFKEDWKDYGVTVMCDSWTGPTMMSIINFMIFCNGRMLHAMMREKISGELVRWNATRKPKFQHVVTMAIKKLSSSSSKASATIDQYTFFRKQAVLFGGEDAKDSALNGRASELRIQHFETDMESLEQMKNSKDRNIDPCSIMIDVAMYDEGNPIMEWIGSSRENGRKRNVVEEDIGDDFLSDSIEGGGSPTYNESGDSDSNDGGGDDEDGEPSGPCFVARTQPKLATNQYNGPGQDEQTAPLRPRSKRQKKLSIKGLYMLEKVNDLIFKHKNMAYTWTDSMARF</sequence>
<feature type="compositionally biased region" description="Acidic residues" evidence="1">
    <location>
        <begin position="390"/>
        <end position="405"/>
    </location>
</feature>
<organism evidence="2">
    <name type="scientific">Zea mays</name>
    <name type="common">Maize</name>
    <dbReference type="NCBI Taxonomy" id="4577"/>
    <lineage>
        <taxon>Eukaryota</taxon>
        <taxon>Viridiplantae</taxon>
        <taxon>Streptophyta</taxon>
        <taxon>Embryophyta</taxon>
        <taxon>Tracheophyta</taxon>
        <taxon>Spermatophyta</taxon>
        <taxon>Magnoliopsida</taxon>
        <taxon>Liliopsida</taxon>
        <taxon>Poales</taxon>
        <taxon>Poaceae</taxon>
        <taxon>PACMAD clade</taxon>
        <taxon>Panicoideae</taxon>
        <taxon>Andropogonodae</taxon>
        <taxon>Andropogoneae</taxon>
        <taxon>Tripsacinae</taxon>
        <taxon>Zea</taxon>
    </lineage>
</organism>